<accession>A0A0E9XWZ3</accession>
<organism evidence="1">
    <name type="scientific">Anguilla anguilla</name>
    <name type="common">European freshwater eel</name>
    <name type="synonym">Muraena anguilla</name>
    <dbReference type="NCBI Taxonomy" id="7936"/>
    <lineage>
        <taxon>Eukaryota</taxon>
        <taxon>Metazoa</taxon>
        <taxon>Chordata</taxon>
        <taxon>Craniata</taxon>
        <taxon>Vertebrata</taxon>
        <taxon>Euteleostomi</taxon>
        <taxon>Actinopterygii</taxon>
        <taxon>Neopterygii</taxon>
        <taxon>Teleostei</taxon>
        <taxon>Anguilliformes</taxon>
        <taxon>Anguillidae</taxon>
        <taxon>Anguilla</taxon>
    </lineage>
</organism>
<proteinExistence type="predicted"/>
<dbReference type="AlphaFoldDB" id="A0A0E9XWZ3"/>
<protein>
    <submittedName>
        <fullName evidence="1">Uncharacterized protein</fullName>
    </submittedName>
</protein>
<sequence length="51" mass="5513">MRKLACSYFPLVNANLICSNSVLQVARVTSCNGEKKLALLPISPNSMISCL</sequence>
<dbReference type="EMBL" id="GBXM01001636">
    <property type="protein sequence ID" value="JAI06942.1"/>
    <property type="molecule type" value="Transcribed_RNA"/>
</dbReference>
<evidence type="ECO:0000313" key="1">
    <source>
        <dbReference type="EMBL" id="JAI06942.1"/>
    </source>
</evidence>
<reference evidence="1" key="2">
    <citation type="journal article" date="2015" name="Fish Shellfish Immunol.">
        <title>Early steps in the European eel (Anguilla anguilla)-Vibrio vulnificus interaction in the gills: Role of the RtxA13 toxin.</title>
        <authorList>
            <person name="Callol A."/>
            <person name="Pajuelo D."/>
            <person name="Ebbesson L."/>
            <person name="Teles M."/>
            <person name="MacKenzie S."/>
            <person name="Amaro C."/>
        </authorList>
    </citation>
    <scope>NUCLEOTIDE SEQUENCE</scope>
</reference>
<name>A0A0E9XWZ3_ANGAN</name>
<reference evidence="1" key="1">
    <citation type="submission" date="2014-11" db="EMBL/GenBank/DDBJ databases">
        <authorList>
            <person name="Amaro Gonzalez C."/>
        </authorList>
    </citation>
    <scope>NUCLEOTIDE SEQUENCE</scope>
</reference>